<reference evidence="1 2" key="1">
    <citation type="submission" date="2020-07" db="EMBL/GenBank/DDBJ databases">
        <authorList>
            <person name="Feng X."/>
        </authorList>
    </citation>
    <scope>NUCLEOTIDE SEQUENCE [LARGE SCALE GENOMIC DNA]</scope>
    <source>
        <strain evidence="1 2">JCM14086</strain>
    </source>
</reference>
<comment type="caution">
    <text evidence="1">The sequence shown here is derived from an EMBL/GenBank/DDBJ whole genome shotgun (WGS) entry which is preliminary data.</text>
</comment>
<dbReference type="AlphaFoldDB" id="A0A7X1B1H9"/>
<evidence type="ECO:0000313" key="1">
    <source>
        <dbReference type="EMBL" id="MBC2603893.1"/>
    </source>
</evidence>
<protein>
    <submittedName>
        <fullName evidence="1">DUF192 domain-containing protein</fullName>
    </submittedName>
</protein>
<dbReference type="Gene3D" id="2.60.120.1140">
    <property type="entry name" value="Protein of unknown function DUF192"/>
    <property type="match status" value="1"/>
</dbReference>
<dbReference type="PANTHER" id="PTHR37953">
    <property type="entry name" value="UPF0127 PROTEIN MJ1496"/>
    <property type="match status" value="1"/>
</dbReference>
<dbReference type="InterPro" id="IPR003795">
    <property type="entry name" value="DUF192"/>
</dbReference>
<dbReference type="RefSeq" id="WP_185694511.1">
    <property type="nucleotide sequence ID" value="NZ_JACHVA010000134.1"/>
</dbReference>
<keyword evidence="2" id="KW-1185">Reference proteome</keyword>
<sequence>MNSSSSKTSGMKRLPAILLLTCCVLLSGCDLFGPSAPESRYFSIPIANRPADLELALTISERQQGLQKRLELGKDEGMAFLFERPQQASFWMKNTEIPLDIGYFTGDGILREIHQMFPNVEVPVKSFRDDIVIAVEMNKGWFRKKGIKPGDSIDLQRLMRAIKARGENPADYALQTSRSLGLE</sequence>
<dbReference type="Proteomes" id="UP000525652">
    <property type="component" value="Unassembled WGS sequence"/>
</dbReference>
<accession>A0A7X1B1H9</accession>
<evidence type="ECO:0000313" key="2">
    <source>
        <dbReference type="Proteomes" id="UP000525652"/>
    </source>
</evidence>
<gene>
    <name evidence="1" type="ORF">H5P30_19105</name>
</gene>
<dbReference type="InterPro" id="IPR038695">
    <property type="entry name" value="Saro_0823-like_sf"/>
</dbReference>
<dbReference type="EMBL" id="JACHVA010000134">
    <property type="protein sequence ID" value="MBC2603893.1"/>
    <property type="molecule type" value="Genomic_DNA"/>
</dbReference>
<name>A0A7X1B1H9_9BACT</name>
<proteinExistence type="predicted"/>
<dbReference type="Pfam" id="PF02643">
    <property type="entry name" value="DUF192"/>
    <property type="match status" value="1"/>
</dbReference>
<dbReference type="PANTHER" id="PTHR37953:SF1">
    <property type="entry name" value="UPF0127 PROTEIN MJ1496"/>
    <property type="match status" value="1"/>
</dbReference>
<dbReference type="PROSITE" id="PS51257">
    <property type="entry name" value="PROKAR_LIPOPROTEIN"/>
    <property type="match status" value="1"/>
</dbReference>
<organism evidence="1 2">
    <name type="scientific">Puniceicoccus vermicola</name>
    <dbReference type="NCBI Taxonomy" id="388746"/>
    <lineage>
        <taxon>Bacteria</taxon>
        <taxon>Pseudomonadati</taxon>
        <taxon>Verrucomicrobiota</taxon>
        <taxon>Opitutia</taxon>
        <taxon>Puniceicoccales</taxon>
        <taxon>Puniceicoccaceae</taxon>
        <taxon>Puniceicoccus</taxon>
    </lineage>
</organism>